<evidence type="ECO:0000313" key="2">
    <source>
        <dbReference type="Proteomes" id="UP001458880"/>
    </source>
</evidence>
<dbReference type="AlphaFoldDB" id="A0AAW1JBX5"/>
<reference evidence="1 2" key="1">
    <citation type="journal article" date="2024" name="BMC Genomics">
        <title>De novo assembly and annotation of Popillia japonica's genome with initial clues to its potential as an invasive pest.</title>
        <authorList>
            <person name="Cucini C."/>
            <person name="Boschi S."/>
            <person name="Funari R."/>
            <person name="Cardaioli E."/>
            <person name="Iannotti N."/>
            <person name="Marturano G."/>
            <person name="Paoli F."/>
            <person name="Bruttini M."/>
            <person name="Carapelli A."/>
            <person name="Frati F."/>
            <person name="Nardi F."/>
        </authorList>
    </citation>
    <scope>NUCLEOTIDE SEQUENCE [LARGE SCALE GENOMIC DNA]</scope>
    <source>
        <strain evidence="1">DMR45628</strain>
    </source>
</reference>
<organism evidence="1 2">
    <name type="scientific">Popillia japonica</name>
    <name type="common">Japanese beetle</name>
    <dbReference type="NCBI Taxonomy" id="7064"/>
    <lineage>
        <taxon>Eukaryota</taxon>
        <taxon>Metazoa</taxon>
        <taxon>Ecdysozoa</taxon>
        <taxon>Arthropoda</taxon>
        <taxon>Hexapoda</taxon>
        <taxon>Insecta</taxon>
        <taxon>Pterygota</taxon>
        <taxon>Neoptera</taxon>
        <taxon>Endopterygota</taxon>
        <taxon>Coleoptera</taxon>
        <taxon>Polyphaga</taxon>
        <taxon>Scarabaeiformia</taxon>
        <taxon>Scarabaeidae</taxon>
        <taxon>Rutelinae</taxon>
        <taxon>Popillia</taxon>
    </lineage>
</organism>
<evidence type="ECO:0000313" key="1">
    <source>
        <dbReference type="EMBL" id="KAK9700608.1"/>
    </source>
</evidence>
<keyword evidence="2" id="KW-1185">Reference proteome</keyword>
<dbReference type="Gene3D" id="3.40.220.10">
    <property type="entry name" value="Leucine Aminopeptidase, subunit E, domain 1"/>
    <property type="match status" value="1"/>
</dbReference>
<protein>
    <submittedName>
        <fullName evidence="1">Uncharacterized protein</fullName>
    </submittedName>
</protein>
<dbReference type="InterPro" id="IPR050892">
    <property type="entry name" value="ADP-ribose_metab_enzymes"/>
</dbReference>
<accession>A0AAW1JBX5</accession>
<proteinExistence type="predicted"/>
<dbReference type="Proteomes" id="UP001458880">
    <property type="component" value="Unassembled WGS sequence"/>
</dbReference>
<dbReference type="PANTHER" id="PTHR12521:SF0">
    <property type="entry name" value="ADP-RIBOSE GLYCOHYDROLASE OARD1"/>
    <property type="match status" value="1"/>
</dbReference>
<gene>
    <name evidence="1" type="ORF">QE152_g31139</name>
</gene>
<dbReference type="PANTHER" id="PTHR12521">
    <property type="entry name" value="PROTEIN C6ORF130"/>
    <property type="match status" value="1"/>
</dbReference>
<dbReference type="SUPFAM" id="SSF52949">
    <property type="entry name" value="Macro domain-like"/>
    <property type="match status" value="1"/>
</dbReference>
<comment type="caution">
    <text evidence="1">The sequence shown here is derived from an EMBL/GenBank/DDBJ whole genome shotgun (WGS) entry which is preliminary data.</text>
</comment>
<dbReference type="InterPro" id="IPR043472">
    <property type="entry name" value="Macro_dom-like"/>
</dbReference>
<sequence>MQGKVNQREECVPQQKIEKTPCEGDHSALLSHQPARTTDNITYGNVIHRNIDLFSLPDEFCRLNLLSCDLKRYPYKTAKKCKTIFNNITSLSTHELQVGELLVAKDYDIWWYYLVTHQKYRDKPEVSVIRTLLLKLRNHMLSTGKTKLALPKLRWVNVKFGVFKRILREVFKNSPVEIVICNNQKYNVNNNGNKINNRFENTINDSFLTTELFQELPNVSEVEPTVRDKIVKIILADNTVYKGNTSLVCKVKLSKALEVGDKYYIFQAKSSLLGKNRLEITRLEDLAKGSLTIYNYGKTSVKLFKGSVIGYLHNNVNGITEDNADEKVGLGSCSLLTYPLDNYNINTDFDGNSKYRLRQLLNRNIDVMSFDSIKLGLTHMVQHY</sequence>
<dbReference type="EMBL" id="JASPKY010000434">
    <property type="protein sequence ID" value="KAK9700608.1"/>
    <property type="molecule type" value="Genomic_DNA"/>
</dbReference>
<dbReference type="GO" id="GO:0140291">
    <property type="term" value="P:peptidyl-glutamate ADP-deribosylation"/>
    <property type="evidence" value="ECO:0007669"/>
    <property type="project" value="TreeGrafter"/>
</dbReference>
<name>A0AAW1JBX5_POPJA</name>